<dbReference type="PANTHER" id="PTHR45663">
    <property type="entry name" value="GEO12009P1"/>
    <property type="match status" value="1"/>
</dbReference>
<dbReference type="FunFam" id="3.40.30.10:FF:000001">
    <property type="entry name" value="Thioredoxin"/>
    <property type="match status" value="1"/>
</dbReference>
<feature type="disulfide bond" description="Redox-active" evidence="10">
    <location>
        <begin position="30"/>
        <end position="33"/>
    </location>
</feature>
<keyword evidence="3" id="KW-0813">Transport</keyword>
<accession>A0A916QEI5</accession>
<dbReference type="EMBL" id="BMAQ01000006">
    <property type="protein sequence ID" value="GFR37608.1"/>
    <property type="molecule type" value="Genomic_DNA"/>
</dbReference>
<dbReference type="PIRSF" id="PIRSF000077">
    <property type="entry name" value="Thioredoxin"/>
    <property type="match status" value="1"/>
</dbReference>
<evidence type="ECO:0000256" key="6">
    <source>
        <dbReference type="ARBA" id="ARBA00023284"/>
    </source>
</evidence>
<evidence type="ECO:0000256" key="1">
    <source>
        <dbReference type="ARBA" id="ARBA00008987"/>
    </source>
</evidence>
<keyword evidence="13" id="KW-1185">Reference proteome</keyword>
<dbReference type="GO" id="GO:0015035">
    <property type="term" value="F:protein-disulfide reductase activity"/>
    <property type="evidence" value="ECO:0007669"/>
    <property type="project" value="UniProtKB-UniRule"/>
</dbReference>
<reference evidence="12" key="1">
    <citation type="submission" date="2020-08" db="EMBL/GenBank/DDBJ databases">
        <authorList>
            <person name="Uke A."/>
            <person name="Chhe C."/>
            <person name="Baramee S."/>
            <person name="Kosugi A."/>
        </authorList>
    </citation>
    <scope>NUCLEOTIDE SEQUENCE</scope>
    <source>
        <strain evidence="12">DA-C8</strain>
    </source>
</reference>
<dbReference type="InterPro" id="IPR036249">
    <property type="entry name" value="Thioredoxin-like_sf"/>
</dbReference>
<keyword evidence="5 10" id="KW-1015">Disulfide bond</keyword>
<dbReference type="AlphaFoldDB" id="A0A916QEI5"/>
<feature type="site" description="Contributes to redox potential value" evidence="9">
    <location>
        <position position="32"/>
    </location>
</feature>
<reference evidence="12" key="2">
    <citation type="journal article" date="2021" name="Data Brief">
        <title>Draft genome sequence data of the facultative, thermophilic, xylanolytic bacterium Paenibacillus sp. strain DA-C8.</title>
        <authorList>
            <person name="Chhe C."/>
            <person name="Uke A."/>
            <person name="Baramee S."/>
            <person name="Ungkulpasvich U."/>
            <person name="Tachaapaikoon C."/>
            <person name="Pason P."/>
            <person name="Waeonukul R."/>
            <person name="Ratanakhanokchai K."/>
            <person name="Kosugi A."/>
        </authorList>
    </citation>
    <scope>NUCLEOTIDE SEQUENCE</scope>
    <source>
        <strain evidence="12">DA-C8</strain>
    </source>
</reference>
<evidence type="ECO:0000259" key="11">
    <source>
        <dbReference type="PROSITE" id="PS51352"/>
    </source>
</evidence>
<feature type="site" description="Contributes to redox potential value" evidence="9">
    <location>
        <position position="31"/>
    </location>
</feature>
<dbReference type="SUPFAM" id="SSF52833">
    <property type="entry name" value="Thioredoxin-like"/>
    <property type="match status" value="1"/>
</dbReference>
<dbReference type="GO" id="GO:0045454">
    <property type="term" value="P:cell redox homeostasis"/>
    <property type="evidence" value="ECO:0007669"/>
    <property type="project" value="TreeGrafter"/>
</dbReference>
<feature type="active site" description="Nucleophile" evidence="9">
    <location>
        <position position="33"/>
    </location>
</feature>
<dbReference type="PROSITE" id="PS51352">
    <property type="entry name" value="THIOREDOXIN_2"/>
    <property type="match status" value="1"/>
</dbReference>
<dbReference type="InterPro" id="IPR005746">
    <property type="entry name" value="Thioredoxin"/>
</dbReference>
<evidence type="ECO:0000256" key="7">
    <source>
        <dbReference type="NCBIfam" id="TIGR01068"/>
    </source>
</evidence>
<dbReference type="RefSeq" id="WP_200965896.1">
    <property type="nucleotide sequence ID" value="NZ_BMAQ01000006.1"/>
</dbReference>
<name>A0A916QEI5_9BACL</name>
<dbReference type="PANTHER" id="PTHR45663:SF11">
    <property type="entry name" value="GEO12009P1"/>
    <property type="match status" value="1"/>
</dbReference>
<dbReference type="InterPro" id="IPR013766">
    <property type="entry name" value="Thioredoxin_domain"/>
</dbReference>
<comment type="similarity">
    <text evidence="1 8">Belongs to the thioredoxin family.</text>
</comment>
<evidence type="ECO:0000256" key="8">
    <source>
        <dbReference type="PIRNR" id="PIRNR000077"/>
    </source>
</evidence>
<dbReference type="NCBIfam" id="TIGR01068">
    <property type="entry name" value="thioredoxin"/>
    <property type="match status" value="1"/>
</dbReference>
<feature type="domain" description="Thioredoxin" evidence="11">
    <location>
        <begin position="1"/>
        <end position="106"/>
    </location>
</feature>
<protein>
    <recommendedName>
        <fullName evidence="2 7">Thioredoxin</fullName>
    </recommendedName>
</protein>
<evidence type="ECO:0000313" key="12">
    <source>
        <dbReference type="EMBL" id="GFR37608.1"/>
    </source>
</evidence>
<evidence type="ECO:0000256" key="4">
    <source>
        <dbReference type="ARBA" id="ARBA00022982"/>
    </source>
</evidence>
<gene>
    <name evidence="12" type="primary">trxA_1</name>
    <name evidence="12" type="ORF">PRECH8_09040</name>
</gene>
<proteinExistence type="inferred from homology"/>
<evidence type="ECO:0000313" key="13">
    <source>
        <dbReference type="Proteomes" id="UP000654993"/>
    </source>
</evidence>
<organism evidence="12 13">
    <name type="scientific">Insulibacter thermoxylanivorax</name>
    <dbReference type="NCBI Taxonomy" id="2749268"/>
    <lineage>
        <taxon>Bacteria</taxon>
        <taxon>Bacillati</taxon>
        <taxon>Bacillota</taxon>
        <taxon>Bacilli</taxon>
        <taxon>Bacillales</taxon>
        <taxon>Paenibacillaceae</taxon>
        <taxon>Insulibacter</taxon>
    </lineage>
</organism>
<dbReference type="PRINTS" id="PR00421">
    <property type="entry name" value="THIOREDOXIN"/>
</dbReference>
<sequence>MTIVNATDQTLESVIKENRVVLVDFWAPWCGPCRMLAPILEDLDREMGDKVKIVKVNVDMNPVSAIKYQIQGIPALRLFVDGREVQNIVGVQPLHILKQMIAPYAAAV</sequence>
<evidence type="ECO:0000256" key="9">
    <source>
        <dbReference type="PIRSR" id="PIRSR000077-1"/>
    </source>
</evidence>
<evidence type="ECO:0000256" key="5">
    <source>
        <dbReference type="ARBA" id="ARBA00023157"/>
    </source>
</evidence>
<evidence type="ECO:0000256" key="10">
    <source>
        <dbReference type="PIRSR" id="PIRSR000077-4"/>
    </source>
</evidence>
<dbReference type="PROSITE" id="PS00194">
    <property type="entry name" value="THIOREDOXIN_1"/>
    <property type="match status" value="1"/>
</dbReference>
<dbReference type="GO" id="GO:0005829">
    <property type="term" value="C:cytosol"/>
    <property type="evidence" value="ECO:0007669"/>
    <property type="project" value="TreeGrafter"/>
</dbReference>
<keyword evidence="4" id="KW-0249">Electron transport</keyword>
<dbReference type="Pfam" id="PF00085">
    <property type="entry name" value="Thioredoxin"/>
    <property type="match status" value="1"/>
</dbReference>
<feature type="active site" description="Nucleophile" evidence="9">
    <location>
        <position position="30"/>
    </location>
</feature>
<keyword evidence="6 10" id="KW-0676">Redox-active center</keyword>
<feature type="site" description="Deprotonates C-terminal active site Cys" evidence="9">
    <location>
        <position position="24"/>
    </location>
</feature>
<comment type="caution">
    <text evidence="12">The sequence shown here is derived from an EMBL/GenBank/DDBJ whole genome shotgun (WGS) entry which is preliminary data.</text>
</comment>
<dbReference type="CDD" id="cd02947">
    <property type="entry name" value="TRX_family"/>
    <property type="match status" value="1"/>
</dbReference>
<dbReference type="Gene3D" id="3.40.30.10">
    <property type="entry name" value="Glutaredoxin"/>
    <property type="match status" value="1"/>
</dbReference>
<evidence type="ECO:0000256" key="3">
    <source>
        <dbReference type="ARBA" id="ARBA00022448"/>
    </source>
</evidence>
<dbReference type="Proteomes" id="UP000654993">
    <property type="component" value="Unassembled WGS sequence"/>
</dbReference>
<dbReference type="InterPro" id="IPR017937">
    <property type="entry name" value="Thioredoxin_CS"/>
</dbReference>
<evidence type="ECO:0000256" key="2">
    <source>
        <dbReference type="ARBA" id="ARBA00020570"/>
    </source>
</evidence>